<proteinExistence type="predicted"/>
<reference evidence="3 4" key="1">
    <citation type="submission" date="2020-04" db="EMBL/GenBank/DDBJ databases">
        <title>Flammeovirga sp. SR4, a novel species isolated from seawater.</title>
        <authorList>
            <person name="Wang X."/>
        </authorList>
    </citation>
    <scope>NUCLEOTIDE SEQUENCE [LARGE SCALE GENOMIC DNA]</scope>
    <source>
        <strain evidence="3 4">ATCC 23126</strain>
    </source>
</reference>
<dbReference type="RefSeq" id="WP_169661032.1">
    <property type="nucleotide sequence ID" value="NZ_JABANE010000229.1"/>
</dbReference>
<organism evidence="3 4">
    <name type="scientific">Flammeovirga aprica JL-4</name>
    <dbReference type="NCBI Taxonomy" id="694437"/>
    <lineage>
        <taxon>Bacteria</taxon>
        <taxon>Pseudomonadati</taxon>
        <taxon>Bacteroidota</taxon>
        <taxon>Cytophagia</taxon>
        <taxon>Cytophagales</taxon>
        <taxon>Flammeovirgaceae</taxon>
        <taxon>Flammeovirga</taxon>
    </lineage>
</organism>
<keyword evidence="1" id="KW-0433">Leucine-rich repeat</keyword>
<dbReference type="InterPro" id="IPR001611">
    <property type="entry name" value="Leu-rich_rpt"/>
</dbReference>
<dbReference type="SMART" id="SM00369">
    <property type="entry name" value="LRR_TYP"/>
    <property type="match status" value="3"/>
</dbReference>
<name>A0A7X9S1X2_9BACT</name>
<protein>
    <submittedName>
        <fullName evidence="3">Uncharacterized protein</fullName>
    </submittedName>
</protein>
<keyword evidence="4" id="KW-1185">Reference proteome</keyword>
<evidence type="ECO:0000313" key="4">
    <source>
        <dbReference type="Proteomes" id="UP000576082"/>
    </source>
</evidence>
<dbReference type="GO" id="GO:0005737">
    <property type="term" value="C:cytoplasm"/>
    <property type="evidence" value="ECO:0007669"/>
    <property type="project" value="TreeGrafter"/>
</dbReference>
<dbReference type="Proteomes" id="UP000576082">
    <property type="component" value="Unassembled WGS sequence"/>
</dbReference>
<sequence length="330" mass="37026">KKLEEIKILNCNVTEIPEFITEFTELKTLRLNNNPIKELPSFITECKKLSLLILTSTNIASLPEGFEKLPITGLFLQGTKIKEFPDVIFQFDSLEHLGLPKMNELPSEISNFKKLSVLKVELKSFKYLDTIKSLRNLTLNNSTGAHLPEGLGNLPLLEHLHLRYCKNLFKLPSTIGNLNGLWGLDLTGCSRLTGLPSSLNQVPIGILRLNECNNIRSVPKGLQVGSIWAKDVTWKSMPAGIFDSEASDLNVINHQITDITGIGRMKNLENLNMTNGKIKRIPPDINKCTKLNLLLLEGNEIENTYNAEISENVDTRLLGNPVFDRKQIDE</sequence>
<evidence type="ECO:0000256" key="1">
    <source>
        <dbReference type="ARBA" id="ARBA00022614"/>
    </source>
</evidence>
<feature type="non-terminal residue" evidence="3">
    <location>
        <position position="1"/>
    </location>
</feature>
<dbReference type="InterPro" id="IPR032675">
    <property type="entry name" value="LRR_dom_sf"/>
</dbReference>
<dbReference type="AlphaFoldDB" id="A0A7X9S1X2"/>
<dbReference type="InterPro" id="IPR003591">
    <property type="entry name" value="Leu-rich_rpt_typical-subtyp"/>
</dbReference>
<dbReference type="InterPro" id="IPR050216">
    <property type="entry name" value="LRR_domain-containing"/>
</dbReference>
<gene>
    <name evidence="3" type="ORF">HHU12_33255</name>
</gene>
<accession>A0A7X9S1X2</accession>
<dbReference type="SUPFAM" id="SSF52058">
    <property type="entry name" value="L domain-like"/>
    <property type="match status" value="1"/>
</dbReference>
<dbReference type="Gene3D" id="3.80.10.10">
    <property type="entry name" value="Ribonuclease Inhibitor"/>
    <property type="match status" value="2"/>
</dbReference>
<evidence type="ECO:0000256" key="2">
    <source>
        <dbReference type="ARBA" id="ARBA00022737"/>
    </source>
</evidence>
<dbReference type="PROSITE" id="PS51450">
    <property type="entry name" value="LRR"/>
    <property type="match status" value="1"/>
</dbReference>
<comment type="caution">
    <text evidence="3">The sequence shown here is derived from an EMBL/GenBank/DDBJ whole genome shotgun (WGS) entry which is preliminary data.</text>
</comment>
<dbReference type="PANTHER" id="PTHR48051:SF1">
    <property type="entry name" value="RAS SUPPRESSOR PROTEIN 1"/>
    <property type="match status" value="1"/>
</dbReference>
<keyword evidence="2" id="KW-0677">Repeat</keyword>
<dbReference type="SUPFAM" id="SSF52047">
    <property type="entry name" value="RNI-like"/>
    <property type="match status" value="1"/>
</dbReference>
<dbReference type="PANTHER" id="PTHR48051">
    <property type="match status" value="1"/>
</dbReference>
<evidence type="ECO:0000313" key="3">
    <source>
        <dbReference type="EMBL" id="NME72873.1"/>
    </source>
</evidence>
<dbReference type="EMBL" id="JABANE010000229">
    <property type="protein sequence ID" value="NME72873.1"/>
    <property type="molecule type" value="Genomic_DNA"/>
</dbReference>